<dbReference type="GO" id="GO:0006508">
    <property type="term" value="P:proteolysis"/>
    <property type="evidence" value="ECO:0007669"/>
    <property type="project" value="UniProtKB-KW"/>
</dbReference>
<evidence type="ECO:0000259" key="14">
    <source>
        <dbReference type="SMART" id="SM00382"/>
    </source>
</evidence>
<dbReference type="InterPro" id="IPR003959">
    <property type="entry name" value="ATPase_AAA_core"/>
</dbReference>
<dbReference type="InterPro" id="IPR003960">
    <property type="entry name" value="ATPase_AAA_CS"/>
</dbReference>
<dbReference type="GO" id="GO:0004176">
    <property type="term" value="F:ATP-dependent peptidase activity"/>
    <property type="evidence" value="ECO:0007669"/>
    <property type="project" value="InterPro"/>
</dbReference>
<organism evidence="15">
    <name type="scientific">viral metagenome</name>
    <dbReference type="NCBI Taxonomy" id="1070528"/>
    <lineage>
        <taxon>unclassified sequences</taxon>
        <taxon>metagenomes</taxon>
        <taxon>organismal metagenomes</taxon>
    </lineage>
</organism>
<dbReference type="InterPro" id="IPR000642">
    <property type="entry name" value="Peptidase_M41"/>
</dbReference>
<dbReference type="CDD" id="cd19501">
    <property type="entry name" value="RecA-like_FtsH"/>
    <property type="match status" value="1"/>
</dbReference>
<evidence type="ECO:0000256" key="3">
    <source>
        <dbReference type="ARBA" id="ARBA00010044"/>
    </source>
</evidence>
<dbReference type="SMART" id="SM00382">
    <property type="entry name" value="AAA"/>
    <property type="match status" value="1"/>
</dbReference>
<dbReference type="InterPro" id="IPR041569">
    <property type="entry name" value="AAA_lid_3"/>
</dbReference>
<feature type="domain" description="AAA+ ATPase" evidence="14">
    <location>
        <begin position="246"/>
        <end position="385"/>
    </location>
</feature>
<evidence type="ECO:0000256" key="13">
    <source>
        <dbReference type="ARBA" id="ARBA00023136"/>
    </source>
</evidence>
<keyword evidence="11" id="KW-1133">Transmembrane helix</keyword>
<evidence type="ECO:0000313" key="15">
    <source>
        <dbReference type="EMBL" id="QHU04119.1"/>
    </source>
</evidence>
<keyword evidence="9" id="KW-0862">Zinc</keyword>
<keyword evidence="8" id="KW-0378">Hydrolase</keyword>
<dbReference type="PROSITE" id="PS00674">
    <property type="entry name" value="AAA"/>
    <property type="match status" value="1"/>
</dbReference>
<dbReference type="InterPro" id="IPR037219">
    <property type="entry name" value="Peptidase_M41-like"/>
</dbReference>
<dbReference type="SUPFAM" id="SSF140990">
    <property type="entry name" value="FtsH protease domain-like"/>
    <property type="match status" value="1"/>
</dbReference>
<dbReference type="Gene3D" id="1.20.58.760">
    <property type="entry name" value="Peptidase M41"/>
    <property type="match status" value="1"/>
</dbReference>
<evidence type="ECO:0000256" key="8">
    <source>
        <dbReference type="ARBA" id="ARBA00022801"/>
    </source>
</evidence>
<dbReference type="Gene3D" id="1.10.8.60">
    <property type="match status" value="1"/>
</dbReference>
<dbReference type="Gene3D" id="3.40.50.300">
    <property type="entry name" value="P-loop containing nucleotide triphosphate hydrolases"/>
    <property type="match status" value="1"/>
</dbReference>
<evidence type="ECO:0000256" key="1">
    <source>
        <dbReference type="ARBA" id="ARBA00001947"/>
    </source>
</evidence>
<keyword evidence="7" id="KW-0547">Nucleotide-binding</keyword>
<dbReference type="GO" id="GO:0005524">
    <property type="term" value="F:ATP binding"/>
    <property type="evidence" value="ECO:0007669"/>
    <property type="project" value="UniProtKB-KW"/>
</dbReference>
<keyword evidence="13" id="KW-0472">Membrane</keyword>
<dbReference type="InterPro" id="IPR027417">
    <property type="entry name" value="P-loop_NTPase"/>
</dbReference>
<proteinExistence type="inferred from homology"/>
<dbReference type="GO" id="GO:0016020">
    <property type="term" value="C:membrane"/>
    <property type="evidence" value="ECO:0007669"/>
    <property type="project" value="UniProtKB-SubCell"/>
</dbReference>
<dbReference type="SUPFAM" id="SSF52540">
    <property type="entry name" value="P-loop containing nucleoside triphosphate hydrolases"/>
    <property type="match status" value="1"/>
</dbReference>
<evidence type="ECO:0000256" key="10">
    <source>
        <dbReference type="ARBA" id="ARBA00022840"/>
    </source>
</evidence>
<dbReference type="GO" id="GO:0004222">
    <property type="term" value="F:metalloendopeptidase activity"/>
    <property type="evidence" value="ECO:0007669"/>
    <property type="project" value="InterPro"/>
</dbReference>
<dbReference type="Pfam" id="PF01434">
    <property type="entry name" value="Peptidase_M41"/>
    <property type="match status" value="1"/>
</dbReference>
<dbReference type="FunFam" id="1.10.8.60:FF:000001">
    <property type="entry name" value="ATP-dependent zinc metalloprotease FtsH"/>
    <property type="match status" value="1"/>
</dbReference>
<protein>
    <recommendedName>
        <fullName evidence="14">AAA+ ATPase domain-containing protein</fullName>
    </recommendedName>
</protein>
<evidence type="ECO:0000256" key="11">
    <source>
        <dbReference type="ARBA" id="ARBA00022989"/>
    </source>
</evidence>
<dbReference type="EMBL" id="MN740394">
    <property type="protein sequence ID" value="QHU04119.1"/>
    <property type="molecule type" value="Genomic_DNA"/>
</dbReference>
<comment type="similarity">
    <text evidence="3">In the C-terminal section; belongs to the peptidase M41 family.</text>
</comment>
<dbReference type="PANTHER" id="PTHR23076:SF97">
    <property type="entry name" value="ATP-DEPENDENT ZINC METALLOPROTEASE YME1L1"/>
    <property type="match status" value="1"/>
</dbReference>
<evidence type="ECO:0000256" key="6">
    <source>
        <dbReference type="ARBA" id="ARBA00022723"/>
    </source>
</evidence>
<reference evidence="15" key="1">
    <citation type="journal article" date="2020" name="Nature">
        <title>Giant virus diversity and host interactions through global metagenomics.</title>
        <authorList>
            <person name="Schulz F."/>
            <person name="Roux S."/>
            <person name="Paez-Espino D."/>
            <person name="Jungbluth S."/>
            <person name="Walsh D.A."/>
            <person name="Denef V.J."/>
            <person name="McMahon K.D."/>
            <person name="Konstantinidis K.T."/>
            <person name="Eloe-Fadrosh E.A."/>
            <person name="Kyrpides N.C."/>
            <person name="Woyke T."/>
        </authorList>
    </citation>
    <scope>NUCLEOTIDE SEQUENCE</scope>
    <source>
        <strain evidence="15">GVMAG-M-3300027708-39</strain>
    </source>
</reference>
<evidence type="ECO:0000256" key="12">
    <source>
        <dbReference type="ARBA" id="ARBA00023049"/>
    </source>
</evidence>
<dbReference type="AlphaFoldDB" id="A0A6C0JET3"/>
<dbReference type="GO" id="GO:0016887">
    <property type="term" value="F:ATP hydrolysis activity"/>
    <property type="evidence" value="ECO:0007669"/>
    <property type="project" value="InterPro"/>
</dbReference>
<evidence type="ECO:0000256" key="4">
    <source>
        <dbReference type="ARBA" id="ARBA00022670"/>
    </source>
</evidence>
<dbReference type="Pfam" id="PF17862">
    <property type="entry name" value="AAA_lid_3"/>
    <property type="match status" value="1"/>
</dbReference>
<evidence type="ECO:0000256" key="5">
    <source>
        <dbReference type="ARBA" id="ARBA00022692"/>
    </source>
</evidence>
<accession>A0A6C0JET3</accession>
<keyword evidence="4" id="KW-0645">Protease</keyword>
<keyword evidence="5" id="KW-0812">Transmembrane</keyword>
<comment type="subcellular location">
    <subcellularLocation>
        <location evidence="2">Membrane</location>
    </subcellularLocation>
</comment>
<dbReference type="PANTHER" id="PTHR23076">
    <property type="entry name" value="METALLOPROTEASE M41 FTSH"/>
    <property type="match status" value="1"/>
</dbReference>
<dbReference type="GO" id="GO:0046872">
    <property type="term" value="F:metal ion binding"/>
    <property type="evidence" value="ECO:0007669"/>
    <property type="project" value="UniProtKB-KW"/>
</dbReference>
<keyword evidence="10" id="KW-0067">ATP-binding</keyword>
<keyword evidence="6" id="KW-0479">Metal-binding</keyword>
<keyword evidence="12" id="KW-0482">Metalloprotease</keyword>
<sequence>MFLKISFLFLLVINKTYCFQFINNKKIIKINKNKLQMITNDKDYSKDLQLIHNYKFYFTKENYNDVMEDLLNNKLSKIYIDNKYNQLVSVDNLPSDDMLYNHYHLSDINEALVPNLIQKTSEMHVPLYFANFIPQSITNMQNLAGEFLTLASYALPIFFLLSFLASLYRANTMQGGVNPRLNSRMRGGGPTTPFSFPSKQKENDLFVKPNVTLSSWAGSPEVIEECKEVISYIEKKELYKAIGADMPKGILLEGPPGTGKTLLAKAIATETNSTFVSISGSEFVELFVGMGASRVRELFDTARQNRPCIIFIDEIDAVGRQRGAGINMANDEREQTLNQLLYEMDGFNNNDDIVVMAATNRRDVLDQALLRPGRFDRIIRVPVPDKFSREKILDFYIKNKKTDKPFDIKAIAELTDGFSGAQLKNLINEAAILSARNNETIIQEKYIFESFEKSIVGLIRNNADVEPVTKQRVAIHESGHALLSIIFKKYFDFQKASIQPTYNGAGGYTIFAEKPEIKEGGLYTKDVLHKRLIVTLGGKAAESIYYGDDFISLGANEDLRQANGLARRMIGNFGMGDKLEVFFNDNIGDESNPFLGRSLGMGGDKYSQNTKYIMDKESLNLVKNAYSDAKYILNQNYDKLIEFSELLMNNTIIMSKDIDEFI</sequence>
<evidence type="ECO:0000256" key="9">
    <source>
        <dbReference type="ARBA" id="ARBA00022833"/>
    </source>
</evidence>
<evidence type="ECO:0000256" key="7">
    <source>
        <dbReference type="ARBA" id="ARBA00022741"/>
    </source>
</evidence>
<dbReference type="FunFam" id="3.40.50.300:FF:000001">
    <property type="entry name" value="ATP-dependent zinc metalloprotease FtsH"/>
    <property type="match status" value="1"/>
</dbReference>
<dbReference type="InterPro" id="IPR003593">
    <property type="entry name" value="AAA+_ATPase"/>
</dbReference>
<evidence type="ECO:0000256" key="2">
    <source>
        <dbReference type="ARBA" id="ARBA00004370"/>
    </source>
</evidence>
<dbReference type="Pfam" id="PF00004">
    <property type="entry name" value="AAA"/>
    <property type="match status" value="1"/>
</dbReference>
<name>A0A6C0JET3_9ZZZZ</name>
<comment type="cofactor">
    <cofactor evidence="1">
        <name>Zn(2+)</name>
        <dbReference type="ChEBI" id="CHEBI:29105"/>
    </cofactor>
</comment>